<feature type="compositionally biased region" description="Basic and acidic residues" evidence="2">
    <location>
        <begin position="580"/>
        <end position="596"/>
    </location>
</feature>
<dbReference type="OrthoDB" id="19232at2759"/>
<feature type="compositionally biased region" description="Polar residues" evidence="2">
    <location>
        <begin position="887"/>
        <end position="902"/>
    </location>
</feature>
<feature type="region of interest" description="Disordered" evidence="2">
    <location>
        <begin position="234"/>
        <end position="268"/>
    </location>
</feature>
<feature type="region of interest" description="Disordered" evidence="2">
    <location>
        <begin position="580"/>
        <end position="614"/>
    </location>
</feature>
<dbReference type="AlphaFoldDB" id="A0A9P8GMB9"/>
<dbReference type="InterPro" id="IPR049150">
    <property type="entry name" value="EFR3_HEAT-like_rpt"/>
</dbReference>
<feature type="compositionally biased region" description="Acidic residues" evidence="2">
    <location>
        <begin position="985"/>
        <end position="1003"/>
    </location>
</feature>
<feature type="compositionally biased region" description="Polar residues" evidence="2">
    <location>
        <begin position="853"/>
        <end position="873"/>
    </location>
</feature>
<dbReference type="EMBL" id="JAHFYH010000011">
    <property type="protein sequence ID" value="KAH0227031.1"/>
    <property type="molecule type" value="Genomic_DNA"/>
</dbReference>
<feature type="non-terminal residue" evidence="3">
    <location>
        <position position="1116"/>
    </location>
</feature>
<evidence type="ECO:0000256" key="1">
    <source>
        <dbReference type="ARBA" id="ARBA00010216"/>
    </source>
</evidence>
<name>A0A9P8GMB9_AURME</name>
<evidence type="ECO:0000313" key="4">
    <source>
        <dbReference type="Proteomes" id="UP000767238"/>
    </source>
</evidence>
<dbReference type="GO" id="GO:0005886">
    <property type="term" value="C:plasma membrane"/>
    <property type="evidence" value="ECO:0007669"/>
    <property type="project" value="TreeGrafter"/>
</dbReference>
<accession>A0A9P8GMB9</accession>
<feature type="compositionally biased region" description="Polar residues" evidence="2">
    <location>
        <begin position="1039"/>
        <end position="1050"/>
    </location>
</feature>
<feature type="region of interest" description="Disordered" evidence="2">
    <location>
        <begin position="968"/>
        <end position="1091"/>
    </location>
</feature>
<comment type="caution">
    <text evidence="3">The sequence shown here is derived from an EMBL/GenBank/DDBJ whole genome shotgun (WGS) entry which is preliminary data.</text>
</comment>
<dbReference type="PANTHER" id="PTHR47766">
    <property type="entry name" value="PROTEIN EFR3"/>
    <property type="match status" value="1"/>
</dbReference>
<sequence>MNALRQKCRPKHQVLILKCYPKLPKNPAGNVSEAKPNGSELSYLVYYASSRRAKLTKVGSFLEKRTASDVYKGRIGAVHVTLGILTAFLNSSSISSVDTFPLLAPHVLTILQEVLGHSNDTGLIEACLPVWDAFCRDQDHATLAADVQYRQQFADVVKRWTAYADKKNKEAGGSSDALKLRKTGLEALRSVAKAQALASEPGRQIAVFLPAVLRNLYSQDATYLTTLDERVNEQKHAQQGLRPSMQTIRSTNTKEEGDPRAAGGTAQEADRYAEEEAGILAMQCFKALFDVDNRAQVRMATLSMLEYISQQNSAHPWSVALVKLACEFTPVQDRFVVLFTAVDILIRSPIVEDALQQQVVLAVIVEQILGSNINLIGLSVMDILLGLVQHVLLILQLGTTQPNLNGTNEKPKSPVMEVVKTPSPIRVELLTHLRQCIVNLAKHVYYTDQISDMVSALLLRLKPASAGSNMPAATANAIEDPAAASNESAANSGLKERPNTDGFFSFDTAREVALDSVKRILIVANSNDPSANESTKNQNPVPIGVWEGTQWLLRDSYRPVRVAYVDALCTWLDLETRATDSKVEEKQTSEKQKRDNVNGNNMARRAVSNASARGRGTRKSRSFFLQLLHLAIYEDALHLADRPEADHEFLLLHYLLASMIAKLGINAVRSGLPMIFRLQEDIQTMENPKAKVRLGSLVHGYLWAVAHKFNFEHSVVGNEVQSEVVRRQQSGIWVHGLQVPAVSLARIADVAASAPTQLTATTVESQALKPFDHREQFVERISDTYSASVASPPGTPGSPGRSFSLPTLNIAPNDFLAAPSRSKADLPQSCIDELSAVWTKEELLATVAAAAPKSTSLSGSRAGTTSAHPSGTNLVALGDHRRLLATANTFPYQSPRSTSETFGNGGTSRSGPARTGTSHSQVRSRLVSRSPAGRRPSNSTSGRGDGASSVTNSGAMRIEELKRVLAGQAPPSSAMSMHRAGAGDDSSESMMDVEDGELEDDASDYSPPPHRQATRDAVQGSNNTMQPPPAPALRLNSGEVVTNGTLSSAAPISERGRQDGLVNRPASRRVASRSSARGFGGAASTHGKKDLRDLLSSIGTEEEDVASGEGVSRAPY</sequence>
<organism evidence="3 4">
    <name type="scientific">Aureobasidium melanogenum</name>
    <name type="common">Aureobasidium pullulans var. melanogenum</name>
    <dbReference type="NCBI Taxonomy" id="46634"/>
    <lineage>
        <taxon>Eukaryota</taxon>
        <taxon>Fungi</taxon>
        <taxon>Dikarya</taxon>
        <taxon>Ascomycota</taxon>
        <taxon>Pezizomycotina</taxon>
        <taxon>Dothideomycetes</taxon>
        <taxon>Dothideomycetidae</taxon>
        <taxon>Dothideales</taxon>
        <taxon>Saccotheciaceae</taxon>
        <taxon>Aureobasidium</taxon>
    </lineage>
</organism>
<protein>
    <recommendedName>
        <fullName evidence="5">Protein EFR3</fullName>
    </recommendedName>
</protein>
<dbReference type="PANTHER" id="PTHR47766:SF1">
    <property type="entry name" value="PROTEIN EFR3"/>
    <property type="match status" value="1"/>
</dbReference>
<dbReference type="Pfam" id="PF21072">
    <property type="entry name" value="EFR3"/>
    <property type="match status" value="1"/>
</dbReference>
<reference evidence="3" key="1">
    <citation type="journal article" date="2021" name="J Fungi (Basel)">
        <title>Virulence traits and population genomics of the black yeast Aureobasidium melanogenum.</title>
        <authorList>
            <person name="Cernosa A."/>
            <person name="Sun X."/>
            <person name="Gostincar C."/>
            <person name="Fang C."/>
            <person name="Gunde-Cimerman N."/>
            <person name="Song Z."/>
        </authorList>
    </citation>
    <scope>NUCLEOTIDE SEQUENCE</scope>
    <source>
        <strain evidence="3">EXF-8016</strain>
    </source>
</reference>
<proteinExistence type="inferred from homology"/>
<reference evidence="3" key="2">
    <citation type="submission" date="2021-08" db="EMBL/GenBank/DDBJ databases">
        <authorList>
            <person name="Gostincar C."/>
            <person name="Sun X."/>
            <person name="Song Z."/>
            <person name="Gunde-Cimerman N."/>
        </authorList>
    </citation>
    <scope>NUCLEOTIDE SEQUENCE</scope>
    <source>
        <strain evidence="3">EXF-8016</strain>
    </source>
</reference>
<dbReference type="GO" id="GO:0072659">
    <property type="term" value="P:protein localization to plasma membrane"/>
    <property type="evidence" value="ECO:0007669"/>
    <property type="project" value="InterPro"/>
</dbReference>
<evidence type="ECO:0008006" key="5">
    <source>
        <dbReference type="Google" id="ProtNLM"/>
    </source>
</evidence>
<dbReference type="InterPro" id="IPR039786">
    <property type="entry name" value="EFR3"/>
</dbReference>
<evidence type="ECO:0000313" key="3">
    <source>
        <dbReference type="EMBL" id="KAH0227031.1"/>
    </source>
</evidence>
<comment type="similarity">
    <text evidence="1">Belongs to the EFR3 family.</text>
</comment>
<feature type="region of interest" description="Disordered" evidence="2">
    <location>
        <begin position="887"/>
        <end position="953"/>
    </location>
</feature>
<feature type="compositionally biased region" description="Polar residues" evidence="2">
    <location>
        <begin position="936"/>
        <end position="953"/>
    </location>
</feature>
<gene>
    <name evidence="3" type="ORF">KCV03_g2441</name>
</gene>
<evidence type="ECO:0000256" key="2">
    <source>
        <dbReference type="SAM" id="MobiDB-lite"/>
    </source>
</evidence>
<feature type="region of interest" description="Disordered" evidence="2">
    <location>
        <begin position="851"/>
        <end position="873"/>
    </location>
</feature>
<dbReference type="Proteomes" id="UP000767238">
    <property type="component" value="Unassembled WGS sequence"/>
</dbReference>
<feature type="compositionally biased region" description="Polar residues" evidence="2">
    <location>
        <begin position="909"/>
        <end position="923"/>
    </location>
</feature>